<feature type="compositionally biased region" description="Pro residues" evidence="1">
    <location>
        <begin position="257"/>
        <end position="267"/>
    </location>
</feature>
<dbReference type="InterPro" id="IPR041110">
    <property type="entry name" value="PBECR2"/>
</dbReference>
<dbReference type="Pfam" id="PF18810">
    <property type="entry name" value="PBECR2"/>
    <property type="match status" value="1"/>
</dbReference>
<name>A0A1V8NVW3_CITBR</name>
<evidence type="ECO:0000259" key="3">
    <source>
        <dbReference type="Pfam" id="PF18810"/>
    </source>
</evidence>
<evidence type="ECO:0008006" key="6">
    <source>
        <dbReference type="Google" id="ProtNLM"/>
    </source>
</evidence>
<gene>
    <name evidence="4" type="ORF">BZK42_18570</name>
</gene>
<evidence type="ECO:0000259" key="2">
    <source>
        <dbReference type="Pfam" id="PF04233"/>
    </source>
</evidence>
<proteinExistence type="predicted"/>
<protein>
    <recommendedName>
        <fullName evidence="6">Phage head morphogenesis domain-containing protein</fullName>
    </recommendedName>
</protein>
<dbReference type="Pfam" id="PF04233">
    <property type="entry name" value="Phage_Mu_F"/>
    <property type="match status" value="1"/>
</dbReference>
<evidence type="ECO:0000256" key="1">
    <source>
        <dbReference type="SAM" id="MobiDB-lite"/>
    </source>
</evidence>
<feature type="domain" description="Phage head morphogenesis" evidence="2">
    <location>
        <begin position="61"/>
        <end position="170"/>
    </location>
</feature>
<evidence type="ECO:0000313" key="4">
    <source>
        <dbReference type="EMBL" id="OQM40565.1"/>
    </source>
</evidence>
<feature type="domain" description="Phage-Barnase-EndoU-ColicinE5/D-RelE like nuclease 2" evidence="3">
    <location>
        <begin position="279"/>
        <end position="401"/>
    </location>
</feature>
<dbReference type="AlphaFoldDB" id="A0A1V8NVW3"/>
<organism evidence="4 5">
    <name type="scientific">Citrobacter braakii</name>
    <dbReference type="NCBI Taxonomy" id="57706"/>
    <lineage>
        <taxon>Bacteria</taxon>
        <taxon>Pseudomonadati</taxon>
        <taxon>Pseudomonadota</taxon>
        <taxon>Gammaproteobacteria</taxon>
        <taxon>Enterobacterales</taxon>
        <taxon>Enterobacteriaceae</taxon>
        <taxon>Citrobacter</taxon>
        <taxon>Citrobacter freundii complex</taxon>
    </lineage>
</organism>
<accession>A0A1V8NVW3</accession>
<comment type="caution">
    <text evidence="4">The sequence shown here is derived from an EMBL/GenBank/DDBJ whole genome shotgun (WGS) entry which is preliminary data.</text>
</comment>
<sequence>MAGDTSWISLPFMEQIGFLKQKVNVKTEGWTDVYGPEHDTQFMVAGVNRDDLLADIRAAVERIPQGQTLEGFRKELSGLIARYGWSFNGDFNWRSRIIYETNLRTSYMAGRFAQLMAIRDTHPYWRYVHSDAVEHPRQLHLDWDGLVLRWDDPWWEAHFPVNAWGCQCGVEALTEDDLRALGKSGPDTAPPVNYVTRIIGKRSPGGPRTVIVPEGIDPGFEYTPGRSLLISEVPPPRGGNPLSIHAITPPDTLPESGQPPLPAPQPEPEAWQGNVIDSFLKTFQADVTPAAFKDMSGHRLVFGREMFMHPDDERGFSVSGTSLQWLSQAIHDPDEIWAQVVYLEALKRAVVHYRYLTRIQSSRDTIPFSVVFETGSDGWAGNVSTDEALLQALRQGVLLYRREGAQ</sequence>
<dbReference type="InterPro" id="IPR006528">
    <property type="entry name" value="Phage_head_morphogenesis_dom"/>
</dbReference>
<evidence type="ECO:0000313" key="5">
    <source>
        <dbReference type="Proteomes" id="UP000192573"/>
    </source>
</evidence>
<dbReference type="RefSeq" id="WP_080859743.1">
    <property type="nucleotide sequence ID" value="NZ_CP077405.1"/>
</dbReference>
<feature type="region of interest" description="Disordered" evidence="1">
    <location>
        <begin position="249"/>
        <end position="268"/>
    </location>
</feature>
<reference evidence="4 5" key="1">
    <citation type="submission" date="2017-03" db="EMBL/GenBank/DDBJ databases">
        <authorList>
            <person name="Afonso C.L."/>
            <person name="Miller P.J."/>
            <person name="Scott M.A."/>
            <person name="Spackman E."/>
            <person name="Goraichik I."/>
            <person name="Dimitrov K.M."/>
            <person name="Suarez D.L."/>
            <person name="Swayne D.E."/>
        </authorList>
    </citation>
    <scope>NUCLEOTIDE SEQUENCE [LARGE SCALE GENOMIC DNA]</scope>
    <source>
        <strain evidence="4 5">ATCC 51113</strain>
    </source>
</reference>
<dbReference type="EMBL" id="NAEW01000009">
    <property type="protein sequence ID" value="OQM40565.1"/>
    <property type="molecule type" value="Genomic_DNA"/>
</dbReference>
<dbReference type="Proteomes" id="UP000192573">
    <property type="component" value="Unassembled WGS sequence"/>
</dbReference>